<dbReference type="EMBL" id="RQET01000014">
    <property type="protein sequence ID" value="TGK06161.1"/>
    <property type="molecule type" value="Genomic_DNA"/>
</dbReference>
<evidence type="ECO:0000256" key="1">
    <source>
        <dbReference type="SAM" id="Phobius"/>
    </source>
</evidence>
<keyword evidence="4" id="KW-1185">Reference proteome</keyword>
<reference evidence="3" key="1">
    <citation type="journal article" date="2019" name="PLoS Negl. Trop. Dis.">
        <title>Revisiting the worldwide diversity of Leptospira species in the environment.</title>
        <authorList>
            <person name="Vincent A.T."/>
            <person name="Schiettekatte O."/>
            <person name="Bourhy P."/>
            <person name="Veyrier F.J."/>
            <person name="Picardeau M."/>
        </authorList>
    </citation>
    <scope>NUCLEOTIDE SEQUENCE [LARGE SCALE GENOMIC DNA]</scope>
    <source>
        <strain evidence="3">SSW15</strain>
    </source>
</reference>
<keyword evidence="1" id="KW-1133">Transmembrane helix</keyword>
<feature type="domain" description="Glucose/Sorbosone dehydrogenase" evidence="2">
    <location>
        <begin position="55"/>
        <end position="384"/>
    </location>
</feature>
<accession>A0A4R9G4A4</accession>
<keyword evidence="1" id="KW-0812">Transmembrane</keyword>
<name>A0A4R9G4A4_9LEPT</name>
<dbReference type="InterPro" id="IPR011041">
    <property type="entry name" value="Quinoprot_gluc/sorb_DH_b-prop"/>
</dbReference>
<comment type="caution">
    <text evidence="3">The sequence shown here is derived from an EMBL/GenBank/DDBJ whole genome shotgun (WGS) entry which is preliminary data.</text>
</comment>
<evidence type="ECO:0000313" key="4">
    <source>
        <dbReference type="Proteomes" id="UP000298458"/>
    </source>
</evidence>
<dbReference type="InterPro" id="IPR011042">
    <property type="entry name" value="6-blade_b-propeller_TolB-like"/>
</dbReference>
<dbReference type="InterPro" id="IPR012938">
    <property type="entry name" value="Glc/Sorbosone_DH"/>
</dbReference>
<protein>
    <submittedName>
        <fullName evidence="3">Glucose dehydrogenase</fullName>
    </submittedName>
</protein>
<dbReference type="RefSeq" id="WP_135769289.1">
    <property type="nucleotide sequence ID" value="NZ_RQET01000014.1"/>
</dbReference>
<evidence type="ECO:0000313" key="3">
    <source>
        <dbReference type="EMBL" id="TGK06161.1"/>
    </source>
</evidence>
<evidence type="ECO:0000259" key="2">
    <source>
        <dbReference type="Pfam" id="PF07995"/>
    </source>
</evidence>
<dbReference type="Gene3D" id="2.120.10.30">
    <property type="entry name" value="TolB, C-terminal domain"/>
    <property type="match status" value="1"/>
</dbReference>
<dbReference type="Pfam" id="PF07995">
    <property type="entry name" value="GSDH"/>
    <property type="match status" value="1"/>
</dbReference>
<feature type="transmembrane region" description="Helical" evidence="1">
    <location>
        <begin position="6"/>
        <end position="24"/>
    </location>
</feature>
<dbReference type="PANTHER" id="PTHR19328:SF75">
    <property type="entry name" value="ALDOSE SUGAR DEHYDROGENASE YLII"/>
    <property type="match status" value="1"/>
</dbReference>
<dbReference type="Proteomes" id="UP000298458">
    <property type="component" value="Unassembled WGS sequence"/>
</dbReference>
<keyword evidence="1" id="KW-0472">Membrane</keyword>
<dbReference type="PANTHER" id="PTHR19328">
    <property type="entry name" value="HEDGEHOG-INTERACTING PROTEIN"/>
    <property type="match status" value="1"/>
</dbReference>
<sequence>MILRNTGILVLRLLLLGMICMYVSDIGAEKRKIRTAGAKPNWSDISWIQVASGFKEPTDLQFLPGSDSKLVVLEKKGRIWLFDLKTKEKTLVADFVGNVETRSEEGLLGLAFSPDFARNRSFYANVVSKEAGKDQTLILEFEWKNERILTWKDRKRVLLRVDQPYSNHNAGQLAFGPDGKLYIGFGDGGAANDPLLQGQNPSTFLGSLIRIEPNSESSGPPYRIPKDNPYLNKPGFLPEVWAYGLRNPWRFSFDRKTGELYLADVGQNEFEEIDLIVKGGNYGWNIKEGFHCFRNNQDCQKPGILDPIYEYDHKTGQSITGGYVYRGEQLPILEGKYIFADFVSGKIWALQKNPEGKTNVREIASLGMSISTFGQDASGEMYFADFSVGNIYQLVKKN</sequence>
<organism evidence="3 4">
    <name type="scientific">Leptospira fletcheri</name>
    <dbReference type="NCBI Taxonomy" id="2484981"/>
    <lineage>
        <taxon>Bacteria</taxon>
        <taxon>Pseudomonadati</taxon>
        <taxon>Spirochaetota</taxon>
        <taxon>Spirochaetia</taxon>
        <taxon>Leptospirales</taxon>
        <taxon>Leptospiraceae</taxon>
        <taxon>Leptospira</taxon>
    </lineage>
</organism>
<dbReference type="AlphaFoldDB" id="A0A4R9G4A4"/>
<dbReference type="OrthoDB" id="9770043at2"/>
<proteinExistence type="predicted"/>
<gene>
    <name evidence="3" type="ORF">EHO60_16330</name>
</gene>
<dbReference type="SUPFAM" id="SSF50952">
    <property type="entry name" value="Soluble quinoprotein glucose dehydrogenase"/>
    <property type="match status" value="1"/>
</dbReference>